<proteinExistence type="predicted"/>
<keyword evidence="2" id="KW-1185">Reference proteome</keyword>
<gene>
    <name evidence="1" type="ORF">L0M14_30505</name>
</gene>
<keyword evidence="1" id="KW-0614">Plasmid</keyword>
<protein>
    <submittedName>
        <fullName evidence="1">Uncharacterized protein</fullName>
    </submittedName>
</protein>
<evidence type="ECO:0000313" key="1">
    <source>
        <dbReference type="EMBL" id="UJF36623.1"/>
    </source>
</evidence>
<dbReference type="EMBL" id="CP090979">
    <property type="protein sequence ID" value="UJF36623.1"/>
    <property type="molecule type" value="Genomic_DNA"/>
</dbReference>
<dbReference type="RefSeq" id="WP_235123173.1">
    <property type="nucleotide sequence ID" value="NZ_CP090979.1"/>
</dbReference>
<sequence>MRIYRTKVGAADATQHLIATLTTPNLTYDDSIADAAILAAAVPTVNTTGTTLTLGGNPVGTNDAANKGYVDSTVSSSVSAGVAPKFDGTTGHGHTGVNGDGPQITQTGIAPGAITLGKLAPELEKRFDHITDSFVLGNNDWSALGYGQVLAGGSIAYSASDRGMLFSGISAGGQWTKLRVRMPVDPESTYVVRAKFTKKSGNGVIYIGAESLDGSYVGIATDQANSYNYFGASGYPLTAGTSKVFEGTISGYNTTSTGDPSKFDPEAKYFDLVLIANYGSTGTGACETVLEWLELTRLPNYAMIGKPSNQSVSTIKGVIAEVDTRSIVVTRDATGKVQKVEEKDGSIIVSTTTVARNTLGQITSITEVLGGNTITTTINRNLSGKITSTTKTVS</sequence>
<name>A0ABY3SRD8_9BACL</name>
<organism evidence="1 2">
    <name type="scientific">Paenibacillus hexagrammi</name>
    <dbReference type="NCBI Taxonomy" id="2908839"/>
    <lineage>
        <taxon>Bacteria</taxon>
        <taxon>Bacillati</taxon>
        <taxon>Bacillota</taxon>
        <taxon>Bacilli</taxon>
        <taxon>Bacillales</taxon>
        <taxon>Paenibacillaceae</taxon>
        <taxon>Paenibacillus</taxon>
    </lineage>
</organism>
<dbReference type="Proteomes" id="UP001649230">
    <property type="component" value="Plasmid pYPD9-1"/>
</dbReference>
<accession>A0ABY3SRD8</accession>
<geneLocation type="plasmid" evidence="1 2">
    <name>pYPD9-1</name>
</geneLocation>
<evidence type="ECO:0000313" key="2">
    <source>
        <dbReference type="Proteomes" id="UP001649230"/>
    </source>
</evidence>
<reference evidence="1 2" key="1">
    <citation type="journal article" date="2024" name="Int. J. Syst. Evol. Microbiol.">
        <title>Paenibacillus hexagrammi sp. nov., a novel bacterium isolated from the gut content of Hexagrammos agrammus.</title>
        <authorList>
            <person name="Jung H.K."/>
            <person name="Kim D.G."/>
            <person name="Zin H."/>
            <person name="Park J."/>
            <person name="Jung H."/>
            <person name="Kim Y.O."/>
            <person name="Kong H.J."/>
            <person name="Kim J.W."/>
            <person name="Kim Y.S."/>
        </authorList>
    </citation>
    <scope>NUCLEOTIDE SEQUENCE [LARGE SCALE GENOMIC DNA]</scope>
    <source>
        <strain evidence="1 2">YPD9-1</strain>
    </source>
</reference>